<protein>
    <submittedName>
        <fullName evidence="1">6299_t:CDS:1</fullName>
    </submittedName>
</protein>
<dbReference type="InterPro" id="IPR029058">
    <property type="entry name" value="AB_hydrolase_fold"/>
</dbReference>
<dbReference type="SUPFAM" id="SSF53474">
    <property type="entry name" value="alpha/beta-Hydrolases"/>
    <property type="match status" value="1"/>
</dbReference>
<dbReference type="OrthoDB" id="2369073at2759"/>
<dbReference type="Gene3D" id="3.40.50.1820">
    <property type="entry name" value="alpha/beta hydrolase"/>
    <property type="match status" value="1"/>
</dbReference>
<keyword evidence="2" id="KW-1185">Reference proteome</keyword>
<dbReference type="EMBL" id="CAJVPL010000329">
    <property type="protein sequence ID" value="CAG8483730.1"/>
    <property type="molecule type" value="Genomic_DNA"/>
</dbReference>
<proteinExistence type="predicted"/>
<comment type="caution">
    <text evidence="1">The sequence shown here is derived from an EMBL/GenBank/DDBJ whole genome shotgun (WGS) entry which is preliminary data.</text>
</comment>
<evidence type="ECO:0000313" key="1">
    <source>
        <dbReference type="EMBL" id="CAG8483730.1"/>
    </source>
</evidence>
<accession>A0A9N8WFA5</accession>
<sequence>MSTLNPSSSLSQAIIIPGNGFSEPETATWYPYVASQLGKATSRETGSKLFPDGVILRQFPDWELARESVWLPFLEKDLKACSDTVLIGHSSGAAAALRYLETHRVLGVVLVSAYHTDLGDPYEKEAGYFNRPWNWSRISQNANWIIQFASTDDHLVPIEEQRYVHTMIGSEYHEFKDWGHFNYQMKFQELVDAVVGFMDGAIDKKAITARGKNPGTC</sequence>
<dbReference type="AlphaFoldDB" id="A0A9N8WFA5"/>
<evidence type="ECO:0000313" key="2">
    <source>
        <dbReference type="Proteomes" id="UP000789831"/>
    </source>
</evidence>
<reference evidence="1" key="1">
    <citation type="submission" date="2021-06" db="EMBL/GenBank/DDBJ databases">
        <authorList>
            <person name="Kallberg Y."/>
            <person name="Tangrot J."/>
            <person name="Rosling A."/>
        </authorList>
    </citation>
    <scope>NUCLEOTIDE SEQUENCE</scope>
    <source>
        <strain evidence="1">MT106</strain>
    </source>
</reference>
<dbReference type="InterPro" id="IPR010662">
    <property type="entry name" value="RBBP9/YdeN"/>
</dbReference>
<organism evidence="1 2">
    <name type="scientific">Ambispora gerdemannii</name>
    <dbReference type="NCBI Taxonomy" id="144530"/>
    <lineage>
        <taxon>Eukaryota</taxon>
        <taxon>Fungi</taxon>
        <taxon>Fungi incertae sedis</taxon>
        <taxon>Mucoromycota</taxon>
        <taxon>Glomeromycotina</taxon>
        <taxon>Glomeromycetes</taxon>
        <taxon>Archaeosporales</taxon>
        <taxon>Ambisporaceae</taxon>
        <taxon>Ambispora</taxon>
    </lineage>
</organism>
<dbReference type="PANTHER" id="PTHR15394">
    <property type="entry name" value="SERINE HYDROLASE RBBP9"/>
    <property type="match status" value="1"/>
</dbReference>
<gene>
    <name evidence="1" type="ORF">AGERDE_LOCUS3371</name>
</gene>
<dbReference type="Proteomes" id="UP000789831">
    <property type="component" value="Unassembled WGS sequence"/>
</dbReference>
<dbReference type="PANTHER" id="PTHR15394:SF3">
    <property type="entry name" value="SERINE HYDROLASE RBBP9"/>
    <property type="match status" value="1"/>
</dbReference>
<name>A0A9N8WFA5_9GLOM</name>
<dbReference type="Pfam" id="PF06821">
    <property type="entry name" value="Ser_hydrolase"/>
    <property type="match status" value="1"/>
</dbReference>
<dbReference type="GO" id="GO:0016787">
    <property type="term" value="F:hydrolase activity"/>
    <property type="evidence" value="ECO:0007669"/>
    <property type="project" value="InterPro"/>
</dbReference>